<organism evidence="3 4">
    <name type="scientific">Polypterus senegalus</name>
    <name type="common">Senegal bichir</name>
    <dbReference type="NCBI Taxonomy" id="55291"/>
    <lineage>
        <taxon>Eukaryota</taxon>
        <taxon>Metazoa</taxon>
        <taxon>Chordata</taxon>
        <taxon>Craniata</taxon>
        <taxon>Vertebrata</taxon>
        <taxon>Euteleostomi</taxon>
        <taxon>Actinopterygii</taxon>
        <taxon>Polypteriformes</taxon>
        <taxon>Polypteridae</taxon>
        <taxon>Polypterus</taxon>
    </lineage>
</organism>
<comment type="similarity">
    <text evidence="2">Belongs to the short-chain dehydrogenases/reductases (SDR) family.</text>
</comment>
<proteinExistence type="inferred from homology"/>
<comment type="caution">
    <text evidence="3">The sequence shown here is derived from an EMBL/GenBank/DDBJ whole genome shotgun (WGS) entry which is preliminary data.</text>
</comment>
<dbReference type="InterPro" id="IPR053011">
    <property type="entry name" value="SDR_family_member_7"/>
</dbReference>
<evidence type="ECO:0000256" key="2">
    <source>
        <dbReference type="RuleBase" id="RU000363"/>
    </source>
</evidence>
<dbReference type="PANTHER" id="PTHR44269:SF1">
    <property type="entry name" value="DEHYDROGENASE_REDUCTASE SDR FAMILY MEMBER 7"/>
    <property type="match status" value="1"/>
</dbReference>
<reference evidence="3 4" key="1">
    <citation type="journal article" date="2021" name="Cell">
        <title>Tracing the genetic footprints of vertebrate landing in non-teleost ray-finned fishes.</title>
        <authorList>
            <person name="Bi X."/>
            <person name="Wang K."/>
            <person name="Yang L."/>
            <person name="Pan H."/>
            <person name="Jiang H."/>
            <person name="Wei Q."/>
            <person name="Fang M."/>
            <person name="Yu H."/>
            <person name="Zhu C."/>
            <person name="Cai Y."/>
            <person name="He Y."/>
            <person name="Gan X."/>
            <person name="Zeng H."/>
            <person name="Yu D."/>
            <person name="Zhu Y."/>
            <person name="Jiang H."/>
            <person name="Qiu Q."/>
            <person name="Yang H."/>
            <person name="Zhang Y.E."/>
            <person name="Wang W."/>
            <person name="Zhu M."/>
            <person name="He S."/>
            <person name="Zhang G."/>
        </authorList>
    </citation>
    <scope>NUCLEOTIDE SEQUENCE [LARGE SCALE GENOMIC DNA]</scope>
    <source>
        <strain evidence="3">Bchr_013</strain>
    </source>
</reference>
<dbReference type="Proteomes" id="UP000886611">
    <property type="component" value="Unassembled WGS sequence"/>
</dbReference>
<accession>A0A8X7WY95</accession>
<dbReference type="SUPFAM" id="SSF51735">
    <property type="entry name" value="NAD(P)-binding Rossmann-fold domains"/>
    <property type="match status" value="1"/>
</dbReference>
<feature type="non-terminal residue" evidence="3">
    <location>
        <position position="1"/>
    </location>
</feature>
<dbReference type="PANTHER" id="PTHR44269">
    <property type="entry name" value="DEHYDROGENASE/REDUCTASE SDR FAMILY MEMBER 7-RELATED"/>
    <property type="match status" value="1"/>
</dbReference>
<protein>
    <submittedName>
        <fullName evidence="3">DHRS7 reductase</fullName>
    </submittedName>
</protein>
<dbReference type="PRINTS" id="PR00080">
    <property type="entry name" value="SDRFAMILY"/>
</dbReference>
<dbReference type="InterPro" id="IPR002347">
    <property type="entry name" value="SDR_fam"/>
</dbReference>
<dbReference type="InterPro" id="IPR036291">
    <property type="entry name" value="NAD(P)-bd_dom_sf"/>
</dbReference>
<evidence type="ECO:0000313" key="4">
    <source>
        <dbReference type="Proteomes" id="UP000886611"/>
    </source>
</evidence>
<dbReference type="AlphaFoldDB" id="A0A8X7WY95"/>
<keyword evidence="1" id="KW-0560">Oxidoreductase</keyword>
<feature type="non-terminal residue" evidence="3">
    <location>
        <position position="354"/>
    </location>
</feature>
<gene>
    <name evidence="3" type="primary">Dhrs7</name>
    <name evidence="3" type="ORF">GTO96_0011984</name>
</gene>
<dbReference type="Pfam" id="PF00106">
    <property type="entry name" value="adh_short"/>
    <property type="match status" value="1"/>
</dbReference>
<dbReference type="GO" id="GO:0016491">
    <property type="term" value="F:oxidoreductase activity"/>
    <property type="evidence" value="ECO:0007669"/>
    <property type="project" value="UniProtKB-KW"/>
</dbReference>
<dbReference type="PROSITE" id="PS00061">
    <property type="entry name" value="ADH_SHORT"/>
    <property type="match status" value="1"/>
</dbReference>
<evidence type="ECO:0000313" key="3">
    <source>
        <dbReference type="EMBL" id="KAG2457735.1"/>
    </source>
</evidence>
<sequence length="354" mass="39742">MCKAKYSMDVLRIISELDFDFSESEFDASDLEMKNENMVPASAYQSPANCGAEQICQGGIPAKDILVLPLDLMDRDSHEEKVKCAIQHFGNIHILINNAGRSQRSLCVDTSLDVYKAIMELNFLGTISLTKHILPHFLEMKKGLIVTINSVSGMAGVPLSSGYSASKHALQGFFNSLRTELADTPNIIISNVLPGPVQSDIVKNAFTEELGKRVPVMTDQSHKMSTQRCIHLILVAMANNLEEVWIADQPFLAVQYLWQYAPTWAWWITSKLGKRRVENFKRGLVSFAWLISDMIIDSGRFKRLPNCSGRMEPTHTVAKPRTRMTFAKELIQSCRLNKDTFTLPEDVKSPSSKQ</sequence>
<keyword evidence="4" id="KW-1185">Reference proteome</keyword>
<dbReference type="Gene3D" id="3.40.50.720">
    <property type="entry name" value="NAD(P)-binding Rossmann-like Domain"/>
    <property type="match status" value="1"/>
</dbReference>
<name>A0A8X7WY95_POLSE</name>
<dbReference type="PRINTS" id="PR00081">
    <property type="entry name" value="GDHRDH"/>
</dbReference>
<dbReference type="InterPro" id="IPR020904">
    <property type="entry name" value="Sc_DH/Rdtase_CS"/>
</dbReference>
<dbReference type="EMBL" id="JAATIS010008546">
    <property type="protein sequence ID" value="KAG2457735.1"/>
    <property type="molecule type" value="Genomic_DNA"/>
</dbReference>
<evidence type="ECO:0000256" key="1">
    <source>
        <dbReference type="ARBA" id="ARBA00023002"/>
    </source>
</evidence>